<feature type="compositionally biased region" description="Basic and acidic residues" evidence="1">
    <location>
        <begin position="218"/>
        <end position="232"/>
    </location>
</feature>
<accession>A0AAN8EYG3</accession>
<sequence>MFTELFDDVFERKYWEIEASLDAQRAPLPPPIIAANGMSETNASSIIDDESQYSAVVHFKPNKPKVKRIAPVPGLWKVAGADEFISKNKRLVREPHNAAVAEVWKVRSRETVTKRIKPPKTPFGKKPEPKKPVTAVPIKDEEKKEVNKVTPEIPEEKQSPKKKTGTSMLKKLFSGITKDDKVEEKPKKIVQETNEVVKKLEAPVVKIEKKTPASLEKNEKISKVESKEKNAEKSAVPEVQQTKDVELKGLKAMSKPAVPKEEKVQISAILRSQSSRVEGVIVTLLQPSFAACTHPQKIRERKPLVTKSVSHSLFKKSLQLDTQKTIRQKKKSSSSASLSCKTISMKQAFCTKELNRKAAHFGAQVTVDRPMPGVNISRVRMKIKRAKKVLPPPPPVENGMSRSTSVESESAYRHAARRAPE</sequence>
<proteinExistence type="predicted"/>
<evidence type="ECO:0000313" key="3">
    <source>
        <dbReference type="Proteomes" id="UP001331761"/>
    </source>
</evidence>
<feature type="region of interest" description="Disordered" evidence="1">
    <location>
        <begin position="385"/>
        <end position="421"/>
    </location>
</feature>
<name>A0AAN8EYG3_TRICO</name>
<evidence type="ECO:0000256" key="1">
    <source>
        <dbReference type="SAM" id="MobiDB-lite"/>
    </source>
</evidence>
<feature type="compositionally biased region" description="Basic and acidic residues" evidence="1">
    <location>
        <begin position="138"/>
        <end position="147"/>
    </location>
</feature>
<keyword evidence="3" id="KW-1185">Reference proteome</keyword>
<feature type="region of interest" description="Disordered" evidence="1">
    <location>
        <begin position="218"/>
        <end position="240"/>
    </location>
</feature>
<gene>
    <name evidence="2" type="ORF">GCK32_009936</name>
</gene>
<dbReference type="AlphaFoldDB" id="A0AAN8EYG3"/>
<dbReference type="Proteomes" id="UP001331761">
    <property type="component" value="Unassembled WGS sequence"/>
</dbReference>
<comment type="caution">
    <text evidence="2">The sequence shown here is derived from an EMBL/GenBank/DDBJ whole genome shotgun (WGS) entry which is preliminary data.</text>
</comment>
<evidence type="ECO:0000313" key="2">
    <source>
        <dbReference type="EMBL" id="KAK5965469.1"/>
    </source>
</evidence>
<dbReference type="EMBL" id="WIXE01024598">
    <property type="protein sequence ID" value="KAK5965469.1"/>
    <property type="molecule type" value="Genomic_DNA"/>
</dbReference>
<protein>
    <submittedName>
        <fullName evidence="2">Uncharacterized protein</fullName>
    </submittedName>
</protein>
<feature type="non-terminal residue" evidence="2">
    <location>
        <position position="421"/>
    </location>
</feature>
<reference evidence="2 3" key="1">
    <citation type="submission" date="2019-10" db="EMBL/GenBank/DDBJ databases">
        <title>Assembly and Annotation for the nematode Trichostrongylus colubriformis.</title>
        <authorList>
            <person name="Martin J."/>
        </authorList>
    </citation>
    <scope>NUCLEOTIDE SEQUENCE [LARGE SCALE GENOMIC DNA]</scope>
    <source>
        <strain evidence="2">G859</strain>
        <tissue evidence="2">Whole worm</tissue>
    </source>
</reference>
<organism evidence="2 3">
    <name type="scientific">Trichostrongylus colubriformis</name>
    <name type="common">Black scour worm</name>
    <dbReference type="NCBI Taxonomy" id="6319"/>
    <lineage>
        <taxon>Eukaryota</taxon>
        <taxon>Metazoa</taxon>
        <taxon>Ecdysozoa</taxon>
        <taxon>Nematoda</taxon>
        <taxon>Chromadorea</taxon>
        <taxon>Rhabditida</taxon>
        <taxon>Rhabditina</taxon>
        <taxon>Rhabditomorpha</taxon>
        <taxon>Strongyloidea</taxon>
        <taxon>Trichostrongylidae</taxon>
        <taxon>Trichostrongylus</taxon>
    </lineage>
</organism>
<feature type="region of interest" description="Disordered" evidence="1">
    <location>
        <begin position="116"/>
        <end position="168"/>
    </location>
</feature>